<dbReference type="Proteomes" id="UP000095282">
    <property type="component" value="Unplaced"/>
</dbReference>
<reference evidence="2" key="1">
    <citation type="submission" date="2016-11" db="UniProtKB">
        <authorList>
            <consortium name="WormBaseParasite"/>
        </authorList>
    </citation>
    <scope>IDENTIFICATION</scope>
</reference>
<sequence length="387" mass="45043">MKPLSYPLYDYILPHLEFTLRTNLVFRCPFLSRLHDKIPIKKIHKLHITSHEIHLDNITFTLGVAQVHPNGQTPEIIRRSNKNGGFKYDVDRYGFSNPTVENDYLEEIESGRDEYEMWKKKKEAAEKIGRSGLLMVLSCEGKMKAIYDASHFPFILRENNEDPPYTHRIQLKIEKYRSMRRESSLCHSIEQVEYQKSLIDAKKYLINRLFSNKTLVIRILKVDDARDLDNVCGSNISVDMMVVGKYSNNETLRNCRNLVVSEISNLNDFIDDLHLFQTPQICFKEAFMNVPMSLMLILVLQGPVVTRHLKIATRNWDAAVFFYNQIALMPGALYGKRRGYHECLILPKSDELEINVYVTPMERQSDGDIKRLLHFQINPKGYAIPDN</sequence>
<dbReference type="AlphaFoldDB" id="A0A1I7UPH7"/>
<dbReference type="InterPro" id="IPR021942">
    <property type="entry name" value="DUF3557"/>
</dbReference>
<keyword evidence="1" id="KW-1185">Reference proteome</keyword>
<accession>A0A1I7UPH7</accession>
<proteinExistence type="predicted"/>
<dbReference type="WBParaSite" id="Csp11.Scaffold630.g18040.t1">
    <property type="protein sequence ID" value="Csp11.Scaffold630.g18040.t1"/>
    <property type="gene ID" value="Csp11.Scaffold630.g18040"/>
</dbReference>
<evidence type="ECO:0000313" key="2">
    <source>
        <dbReference type="WBParaSite" id="Csp11.Scaffold630.g18040.t1"/>
    </source>
</evidence>
<protein>
    <submittedName>
        <fullName evidence="2">F-box domain-containing protein</fullName>
    </submittedName>
</protein>
<dbReference type="PANTHER" id="PTHR31379">
    <property type="entry name" value="F-BOX C PROTEIN-RELATED-RELATED"/>
    <property type="match status" value="1"/>
</dbReference>
<evidence type="ECO:0000313" key="1">
    <source>
        <dbReference type="Proteomes" id="UP000095282"/>
    </source>
</evidence>
<dbReference type="PANTHER" id="PTHR31379:SF1">
    <property type="entry name" value="F-BOX C PROTEIN-RELATED"/>
    <property type="match status" value="1"/>
</dbReference>
<name>A0A1I7UPH7_9PELO</name>
<organism evidence="1 2">
    <name type="scientific">Caenorhabditis tropicalis</name>
    <dbReference type="NCBI Taxonomy" id="1561998"/>
    <lineage>
        <taxon>Eukaryota</taxon>
        <taxon>Metazoa</taxon>
        <taxon>Ecdysozoa</taxon>
        <taxon>Nematoda</taxon>
        <taxon>Chromadorea</taxon>
        <taxon>Rhabditida</taxon>
        <taxon>Rhabditina</taxon>
        <taxon>Rhabditomorpha</taxon>
        <taxon>Rhabditoidea</taxon>
        <taxon>Rhabditidae</taxon>
        <taxon>Peloderinae</taxon>
        <taxon>Caenorhabditis</taxon>
    </lineage>
</organism>